<feature type="transmembrane region" description="Helical" evidence="6">
    <location>
        <begin position="362"/>
        <end position="384"/>
    </location>
</feature>
<protein>
    <submittedName>
        <fullName evidence="8">Transporter, major facilitator family protein</fullName>
    </submittedName>
</protein>
<evidence type="ECO:0000256" key="5">
    <source>
        <dbReference type="ARBA" id="ARBA00023136"/>
    </source>
</evidence>
<name>U2RRJ2_9ACTN</name>
<dbReference type="GO" id="GO:0022857">
    <property type="term" value="F:transmembrane transporter activity"/>
    <property type="evidence" value="ECO:0007669"/>
    <property type="project" value="InterPro"/>
</dbReference>
<dbReference type="PANTHER" id="PTHR43791:SF100">
    <property type="entry name" value="SUGAR TRANSPORTER"/>
    <property type="match status" value="1"/>
</dbReference>
<keyword evidence="4 6" id="KW-1133">Transmembrane helix</keyword>
<feature type="transmembrane region" description="Helical" evidence="6">
    <location>
        <begin position="55"/>
        <end position="76"/>
    </location>
</feature>
<keyword evidence="3 6" id="KW-0812">Transmembrane</keyword>
<evidence type="ECO:0000256" key="1">
    <source>
        <dbReference type="ARBA" id="ARBA00004651"/>
    </source>
</evidence>
<dbReference type="CDD" id="cd17319">
    <property type="entry name" value="MFS_ExuT_GudP_like"/>
    <property type="match status" value="1"/>
</dbReference>
<dbReference type="EMBL" id="ACVN02000239">
    <property type="protein sequence ID" value="ERK53322.1"/>
    <property type="molecule type" value="Genomic_DNA"/>
</dbReference>
<feature type="transmembrane region" description="Helical" evidence="6">
    <location>
        <begin position="396"/>
        <end position="415"/>
    </location>
</feature>
<comment type="subcellular location">
    <subcellularLocation>
        <location evidence="1">Cell membrane</location>
        <topology evidence="1">Multi-pass membrane protein</topology>
    </subcellularLocation>
</comment>
<feature type="transmembrane region" description="Helical" evidence="6">
    <location>
        <begin position="150"/>
        <end position="170"/>
    </location>
</feature>
<dbReference type="AlphaFoldDB" id="U2RRJ2"/>
<sequence length="430" mass="46796">MTAETMPAKEPVKHHNRRWTILIPVIMFIYIIAYMDRVNIGFGMTQIREALNMNATQAGLASGIFFIGYLILQVPGGHLAQKWSAKKLVALLMALWGLCAIGEGLVHSYGQLVVFRFLLGLFEGGVQPALMVLINRWFPLSEKTRANSMFIMHNPIATLITGPFAGLLLSMGDWRLLFIIQGLLPFLGLAIWWALSADRMEDATWCAPGERELVAAKKAAEDPAPVASDWHQAVHSPYVWTLALLGFLVWFGFYGLQMWLPTLLKQSFTTDWEVGLVSAIPPVVTGFAIWFNGRGADRDKRYNLRVAIPLMLGGVILACSTLVTADMRWLIVAVYSIATACQLCFFGSYWTMNSLLIRPAAVGAGFGIINGIGNLGGFVGPYVGGWVKDTTGSLPASTAIFGGAVVLAGVIALALTGAVRREMAACEAIV</sequence>
<dbReference type="GO" id="GO:0005886">
    <property type="term" value="C:plasma membrane"/>
    <property type="evidence" value="ECO:0007669"/>
    <property type="project" value="UniProtKB-SubCell"/>
</dbReference>
<feature type="transmembrane region" description="Helical" evidence="6">
    <location>
        <begin position="19"/>
        <end position="35"/>
    </location>
</feature>
<evidence type="ECO:0000256" key="6">
    <source>
        <dbReference type="SAM" id="Phobius"/>
    </source>
</evidence>
<dbReference type="SUPFAM" id="SSF103473">
    <property type="entry name" value="MFS general substrate transporter"/>
    <property type="match status" value="1"/>
</dbReference>
<dbReference type="RefSeq" id="WP_021798204.1">
    <property type="nucleotide sequence ID" value="NZ_ACVN02000239.1"/>
</dbReference>
<dbReference type="PANTHER" id="PTHR43791">
    <property type="entry name" value="PERMEASE-RELATED"/>
    <property type="match status" value="1"/>
</dbReference>
<dbReference type="InterPro" id="IPR036259">
    <property type="entry name" value="MFS_trans_sf"/>
</dbReference>
<evidence type="ECO:0000313" key="8">
    <source>
        <dbReference type="EMBL" id="ERK53322.1"/>
    </source>
</evidence>
<feature type="transmembrane region" description="Helical" evidence="6">
    <location>
        <begin position="113"/>
        <end position="138"/>
    </location>
</feature>
<comment type="caution">
    <text evidence="8">The sequence shown here is derived from an EMBL/GenBank/DDBJ whole genome shotgun (WGS) entry which is preliminary data.</text>
</comment>
<evidence type="ECO:0000256" key="2">
    <source>
        <dbReference type="ARBA" id="ARBA00022448"/>
    </source>
</evidence>
<dbReference type="InterPro" id="IPR020846">
    <property type="entry name" value="MFS_dom"/>
</dbReference>
<dbReference type="InterPro" id="IPR011701">
    <property type="entry name" value="MFS"/>
</dbReference>
<feature type="transmembrane region" description="Helical" evidence="6">
    <location>
        <begin position="303"/>
        <end position="323"/>
    </location>
</feature>
<evidence type="ECO:0000313" key="9">
    <source>
        <dbReference type="Proteomes" id="UP000017052"/>
    </source>
</evidence>
<reference evidence="8" key="1">
    <citation type="submission" date="2013-08" db="EMBL/GenBank/DDBJ databases">
        <authorList>
            <person name="Durkin A.S."/>
            <person name="Haft D.R."/>
            <person name="McCorrison J."/>
            <person name="Torralba M."/>
            <person name="Gillis M."/>
            <person name="Haft D.H."/>
            <person name="Methe B."/>
            <person name="Sutton G."/>
            <person name="Nelson K.E."/>
        </authorList>
    </citation>
    <scope>NUCLEOTIDE SEQUENCE [LARGE SCALE GENOMIC DNA]</scope>
    <source>
        <strain evidence="8">F0233</strain>
    </source>
</reference>
<organism evidence="8 9">
    <name type="scientific">Propionibacterium acidifaciens F0233</name>
    <dbReference type="NCBI Taxonomy" id="553198"/>
    <lineage>
        <taxon>Bacteria</taxon>
        <taxon>Bacillati</taxon>
        <taxon>Actinomycetota</taxon>
        <taxon>Actinomycetes</taxon>
        <taxon>Propionibacteriales</taxon>
        <taxon>Propionibacteriaceae</taxon>
        <taxon>Propionibacterium</taxon>
    </lineage>
</organism>
<dbReference type="OrthoDB" id="9773957at2"/>
<dbReference type="Proteomes" id="UP000017052">
    <property type="component" value="Unassembled WGS sequence"/>
</dbReference>
<feature type="transmembrane region" description="Helical" evidence="6">
    <location>
        <begin position="272"/>
        <end position="291"/>
    </location>
</feature>
<keyword evidence="5 6" id="KW-0472">Membrane</keyword>
<keyword evidence="9" id="KW-1185">Reference proteome</keyword>
<dbReference type="PROSITE" id="PS50850">
    <property type="entry name" value="MFS"/>
    <property type="match status" value="1"/>
</dbReference>
<proteinExistence type="predicted"/>
<dbReference type="Gene3D" id="1.20.1250.20">
    <property type="entry name" value="MFS general substrate transporter like domains"/>
    <property type="match status" value="2"/>
</dbReference>
<evidence type="ECO:0000259" key="7">
    <source>
        <dbReference type="PROSITE" id="PS50850"/>
    </source>
</evidence>
<keyword evidence="2" id="KW-0813">Transport</keyword>
<accession>U2RRJ2</accession>
<dbReference type="Pfam" id="PF07690">
    <property type="entry name" value="MFS_1"/>
    <property type="match status" value="1"/>
</dbReference>
<feature type="transmembrane region" description="Helical" evidence="6">
    <location>
        <begin position="238"/>
        <end position="260"/>
    </location>
</feature>
<dbReference type="GeneID" id="95360327"/>
<evidence type="ECO:0000256" key="4">
    <source>
        <dbReference type="ARBA" id="ARBA00022989"/>
    </source>
</evidence>
<feature type="domain" description="Major facilitator superfamily (MFS) profile" evidence="7">
    <location>
        <begin position="22"/>
        <end position="420"/>
    </location>
</feature>
<gene>
    <name evidence="8" type="ORF">HMPREF0682_2616</name>
</gene>
<feature type="transmembrane region" description="Helical" evidence="6">
    <location>
        <begin position="176"/>
        <end position="195"/>
    </location>
</feature>
<feature type="transmembrane region" description="Helical" evidence="6">
    <location>
        <begin position="88"/>
        <end position="107"/>
    </location>
</feature>
<feature type="transmembrane region" description="Helical" evidence="6">
    <location>
        <begin position="329"/>
        <end position="350"/>
    </location>
</feature>
<evidence type="ECO:0000256" key="3">
    <source>
        <dbReference type="ARBA" id="ARBA00022692"/>
    </source>
</evidence>